<dbReference type="Proteomes" id="UP001055429">
    <property type="component" value="Chromosome"/>
</dbReference>
<dbReference type="InterPro" id="IPR037066">
    <property type="entry name" value="Plug_dom_sf"/>
</dbReference>
<evidence type="ECO:0000256" key="1">
    <source>
        <dbReference type="ARBA" id="ARBA00004571"/>
    </source>
</evidence>
<feature type="domain" description="TonB-dependent receptor plug" evidence="12">
    <location>
        <begin position="61"/>
        <end position="168"/>
    </location>
</feature>
<keyword evidence="5 9" id="KW-0798">TonB box</keyword>
<dbReference type="InterPro" id="IPR039426">
    <property type="entry name" value="TonB-dep_rcpt-like"/>
</dbReference>
<reference evidence="13" key="1">
    <citation type="submission" date="2022-05" db="EMBL/GenBank/DDBJ databases">
        <title>Brevundimonas albigilva TT17 genome sequence.</title>
        <authorList>
            <person name="Lee K."/>
            <person name="Son H."/>
        </authorList>
    </citation>
    <scope>NUCLEOTIDE SEQUENCE</scope>
    <source>
        <strain evidence="13">TT17</strain>
    </source>
</reference>
<dbReference type="Pfam" id="PF07715">
    <property type="entry name" value="Plug"/>
    <property type="match status" value="1"/>
</dbReference>
<comment type="similarity">
    <text evidence="8 9">Belongs to the TonB-dependent receptor family.</text>
</comment>
<evidence type="ECO:0000313" key="13">
    <source>
        <dbReference type="EMBL" id="URI16455.1"/>
    </source>
</evidence>
<sequence length="999" mass="106687">MSNLKYRRSLLATTMISGAIMAAAASPAFAQETQTSDDQATVEDVVVTGSRIVRQDFAAISPVTTVTSETIELTATLTVENLLNQLPSVVAGNMNTSNNAGGEEFATVDLRGLGAQRTLVLVNGERVPASSTTGVVDLNTIPASLIERVEVVTGGASAVYGSDALAGVVNFILKDNFEGAEMNVSYGSDFEGNSPEYEINGLFGGSFANGRGNLTTYASYYKREGTYQSEFDYSAVSGAVVVAADGTYPVVDTAAEWLDAVNNGALGTYVSGGSATSAWGTIYNNAANPFRGLAGAVGATGNTNFAAGGYDTTCDGVPNATPYNTGNLSFDTSGALTPLATAGACAVPDRAAGSSRYNFAPDNYLVIPAERFTISTIGHYDITDDIRLRVQLNYVNSTQQVSLAPTPATGLQVTLTPAMRSLISTNHPDLWAALQSRPNPLSSFTMDRRMNEVGARTGQSENNALSMLGTLTGKFSDTWDWSLTASYGLNNFTSTGENSTNRTALAQGLAGCQDLAGNALVGLLPGCVPLDLFGEGTLTDAMVNFLTVPTFATTEIREKRVAGFVRGSLFNLPAGPVSAVFGAEYRESKADFRVDDMQRTGNIFGFNAIQNQAGSVDVSEVYTEVAVPLLADLPFFNYLGLEAGARYSDYNTIGGQETYKLGAEWSPVDWVKVRAMYNTAVRAPSVFELFQNGDQGFASYTDPCRSAANPSAQLLAFCSAQAGGYDFTGFTQANTQVEAFAFGNPNLAPEEAETTTIGLVFQPQSPVGTIRASVDYYDIDITNLVASLGAGYWINDCYGSLDASAEGCSRVVRDPLTGQIDFVNTTRTNLGYQRTKGYDFQLDFVLDGADVGLPGRFRINELFTYVDSLDYDGDEYAGTAVAYIGGGIFDWKSVLSVSYDIGDFTFFTRWNYIPQLEDIAFGPNYNDGSPVYTPSSNYLDFSARYNVSDNLQITAFVGNVFDRMPEQTASGVGYGQANTDTQLYRVFGRTFNIAMKARF</sequence>
<keyword evidence="10" id="KW-0732">Signal</keyword>
<dbReference type="PANTHER" id="PTHR47234">
    <property type="match status" value="1"/>
</dbReference>
<evidence type="ECO:0000256" key="5">
    <source>
        <dbReference type="ARBA" id="ARBA00023077"/>
    </source>
</evidence>
<dbReference type="Pfam" id="PF00593">
    <property type="entry name" value="TonB_dep_Rec_b-barrel"/>
    <property type="match status" value="1"/>
</dbReference>
<proteinExistence type="inferred from homology"/>
<keyword evidence="14" id="KW-1185">Reference proteome</keyword>
<keyword evidence="13" id="KW-0675">Receptor</keyword>
<keyword evidence="6 8" id="KW-0472">Membrane</keyword>
<evidence type="ECO:0000256" key="4">
    <source>
        <dbReference type="ARBA" id="ARBA00022692"/>
    </source>
</evidence>
<dbReference type="InterPro" id="IPR012910">
    <property type="entry name" value="Plug_dom"/>
</dbReference>
<evidence type="ECO:0000256" key="8">
    <source>
        <dbReference type="PROSITE-ProRule" id="PRU01360"/>
    </source>
</evidence>
<keyword evidence="3 8" id="KW-1134">Transmembrane beta strand</keyword>
<keyword evidence="7 8" id="KW-0998">Cell outer membrane</keyword>
<evidence type="ECO:0000256" key="7">
    <source>
        <dbReference type="ARBA" id="ARBA00023237"/>
    </source>
</evidence>
<dbReference type="PROSITE" id="PS51318">
    <property type="entry name" value="TAT"/>
    <property type="match status" value="1"/>
</dbReference>
<evidence type="ECO:0000259" key="12">
    <source>
        <dbReference type="Pfam" id="PF07715"/>
    </source>
</evidence>
<evidence type="ECO:0000256" key="9">
    <source>
        <dbReference type="RuleBase" id="RU003357"/>
    </source>
</evidence>
<dbReference type="PROSITE" id="PS52016">
    <property type="entry name" value="TONB_DEPENDENT_REC_3"/>
    <property type="match status" value="1"/>
</dbReference>
<dbReference type="SUPFAM" id="SSF56935">
    <property type="entry name" value="Porins"/>
    <property type="match status" value="1"/>
</dbReference>
<name>A0ABY4SQN2_9CAUL</name>
<feature type="chain" id="PRO_5046918791" evidence="10">
    <location>
        <begin position="31"/>
        <end position="999"/>
    </location>
</feature>
<dbReference type="PANTHER" id="PTHR47234:SF2">
    <property type="entry name" value="TONB-DEPENDENT RECEPTOR"/>
    <property type="match status" value="1"/>
</dbReference>
<comment type="subcellular location">
    <subcellularLocation>
        <location evidence="1 8">Cell outer membrane</location>
        <topology evidence="1 8">Multi-pass membrane protein</topology>
    </subcellularLocation>
</comment>
<evidence type="ECO:0000259" key="11">
    <source>
        <dbReference type="Pfam" id="PF00593"/>
    </source>
</evidence>
<dbReference type="Gene3D" id="2.170.130.10">
    <property type="entry name" value="TonB-dependent receptor, plug domain"/>
    <property type="match status" value="1"/>
</dbReference>
<evidence type="ECO:0000313" key="14">
    <source>
        <dbReference type="Proteomes" id="UP001055429"/>
    </source>
</evidence>
<dbReference type="Gene3D" id="2.40.170.20">
    <property type="entry name" value="TonB-dependent receptor, beta-barrel domain"/>
    <property type="match status" value="1"/>
</dbReference>
<organism evidence="13 14">
    <name type="scientific">Brevundimonas albigilva</name>
    <dbReference type="NCBI Taxonomy" id="1312364"/>
    <lineage>
        <taxon>Bacteria</taxon>
        <taxon>Pseudomonadati</taxon>
        <taxon>Pseudomonadota</taxon>
        <taxon>Alphaproteobacteria</taxon>
        <taxon>Caulobacterales</taxon>
        <taxon>Caulobacteraceae</taxon>
        <taxon>Brevundimonas</taxon>
    </lineage>
</organism>
<dbReference type="InterPro" id="IPR006311">
    <property type="entry name" value="TAT_signal"/>
</dbReference>
<evidence type="ECO:0000256" key="10">
    <source>
        <dbReference type="SAM" id="SignalP"/>
    </source>
</evidence>
<keyword evidence="2 8" id="KW-0813">Transport</keyword>
<feature type="domain" description="TonB-dependent receptor-like beta-barrel" evidence="11">
    <location>
        <begin position="459"/>
        <end position="960"/>
    </location>
</feature>
<feature type="signal peptide" evidence="10">
    <location>
        <begin position="1"/>
        <end position="30"/>
    </location>
</feature>
<evidence type="ECO:0000256" key="6">
    <source>
        <dbReference type="ARBA" id="ARBA00023136"/>
    </source>
</evidence>
<evidence type="ECO:0000256" key="3">
    <source>
        <dbReference type="ARBA" id="ARBA00022452"/>
    </source>
</evidence>
<protein>
    <submittedName>
        <fullName evidence="13">TonB-dependent receptor</fullName>
    </submittedName>
</protein>
<accession>A0ABY4SQN2</accession>
<evidence type="ECO:0000256" key="2">
    <source>
        <dbReference type="ARBA" id="ARBA00022448"/>
    </source>
</evidence>
<dbReference type="EMBL" id="CP097649">
    <property type="protein sequence ID" value="URI16455.1"/>
    <property type="molecule type" value="Genomic_DNA"/>
</dbReference>
<dbReference type="InterPro" id="IPR000531">
    <property type="entry name" value="Beta-barrel_TonB"/>
</dbReference>
<dbReference type="RefSeq" id="WP_250202421.1">
    <property type="nucleotide sequence ID" value="NZ_CP097649.1"/>
</dbReference>
<keyword evidence="4 8" id="KW-0812">Transmembrane</keyword>
<dbReference type="InterPro" id="IPR036942">
    <property type="entry name" value="Beta-barrel_TonB_sf"/>
</dbReference>
<gene>
    <name evidence="13" type="ORF">M8231_05605</name>
</gene>